<feature type="compositionally biased region" description="Basic and acidic residues" evidence="1">
    <location>
        <begin position="241"/>
        <end position="267"/>
    </location>
</feature>
<keyword evidence="4" id="KW-1185">Reference proteome</keyword>
<feature type="compositionally biased region" description="Basic residues" evidence="1">
    <location>
        <begin position="344"/>
        <end position="357"/>
    </location>
</feature>
<proteinExistence type="predicted"/>
<protein>
    <recommendedName>
        <fullName evidence="2">DUF4806 domain-containing protein</fullName>
    </recommendedName>
</protein>
<dbReference type="Proteomes" id="UP001160148">
    <property type="component" value="Unassembled WGS sequence"/>
</dbReference>
<evidence type="ECO:0000256" key="1">
    <source>
        <dbReference type="SAM" id="MobiDB-lite"/>
    </source>
</evidence>
<feature type="compositionally biased region" description="Basic and acidic residues" evidence="1">
    <location>
        <begin position="328"/>
        <end position="342"/>
    </location>
</feature>
<dbReference type="EMBL" id="CARXXK010001137">
    <property type="protein sequence ID" value="CAI6373909.1"/>
    <property type="molecule type" value="Genomic_DNA"/>
</dbReference>
<evidence type="ECO:0000313" key="3">
    <source>
        <dbReference type="EMBL" id="CAI6373909.1"/>
    </source>
</evidence>
<sequence>MEMYLSGVNCASFVMLEHYDQMCKLIAPARHNEIVSEALKNEKNLSSAELKILKKHKSKDADHKAVTQNTSMRETTDEFYSAPADSTTIDTIASTAVNSLNDQKLLISSKIFKNKSTTDIKSSTSKSQNKRQSSSRSVEEKSPESKKKRASSSISVVERTEPNVDAKSPEPKNKRTSSSISVERTEPNVGEKSPVPKPKKERTSLSKNVKRIDSTVESKSLAYEPRKKRSSSSKNVNSEKPTADKKSSEPESENKRPASSKTVERMEPTVYDGFTSFEQEKQLPVSSKSVKPDNPTAEDGSPTSEGEKRRSRSSRNVKYEKTFVGGGFDRRPVFKSESEASRVKLSRRVKSKLKRSQSNKNENGSITVINNYNDLSASSLTENNNVVLSPSLLISPVTPPNSKINSVARNLFPSQSPAIQPKKVGYDKTSQLYVVTKLTEMNTKINKLVLDMSRQEELLKDVLKIVKFQDKSIDDNDDYGDDIFPGGFPIDDLDSLREINISLKNDDVFRKKLIKKLKCYHGSNIGKVTKSIMDLVFTNNLGRQVSLTGKGPMNKKEKEPLKSLFLFKIIINAILKNVKNSSVSSAHKAVSGWLKHAKERYERHIVNNSPIDNSQDS</sequence>
<organism evidence="3 4">
    <name type="scientific">Macrosiphum euphorbiae</name>
    <name type="common">potato aphid</name>
    <dbReference type="NCBI Taxonomy" id="13131"/>
    <lineage>
        <taxon>Eukaryota</taxon>
        <taxon>Metazoa</taxon>
        <taxon>Ecdysozoa</taxon>
        <taxon>Arthropoda</taxon>
        <taxon>Hexapoda</taxon>
        <taxon>Insecta</taxon>
        <taxon>Pterygota</taxon>
        <taxon>Neoptera</taxon>
        <taxon>Paraneoptera</taxon>
        <taxon>Hemiptera</taxon>
        <taxon>Sternorrhyncha</taxon>
        <taxon>Aphidomorpha</taxon>
        <taxon>Aphidoidea</taxon>
        <taxon>Aphididae</taxon>
        <taxon>Macrosiphini</taxon>
        <taxon>Macrosiphum</taxon>
    </lineage>
</organism>
<dbReference type="Pfam" id="PF16064">
    <property type="entry name" value="DUF4806"/>
    <property type="match status" value="1"/>
</dbReference>
<evidence type="ECO:0000259" key="2">
    <source>
        <dbReference type="Pfam" id="PF16064"/>
    </source>
</evidence>
<feature type="compositionally biased region" description="Low complexity" evidence="1">
    <location>
        <begin position="117"/>
        <end position="136"/>
    </location>
</feature>
<dbReference type="AlphaFoldDB" id="A0AAV0XZ14"/>
<evidence type="ECO:0000313" key="4">
    <source>
        <dbReference type="Proteomes" id="UP001160148"/>
    </source>
</evidence>
<feature type="domain" description="DUF4806" evidence="2">
    <location>
        <begin position="488"/>
        <end position="568"/>
    </location>
</feature>
<accession>A0AAV0XZ14</accession>
<gene>
    <name evidence="3" type="ORF">MEUPH1_LOCUS27596</name>
</gene>
<reference evidence="3 4" key="1">
    <citation type="submission" date="2023-01" db="EMBL/GenBank/DDBJ databases">
        <authorList>
            <person name="Whitehead M."/>
        </authorList>
    </citation>
    <scope>NUCLEOTIDE SEQUENCE [LARGE SCALE GENOMIC DNA]</scope>
</reference>
<feature type="region of interest" description="Disordered" evidence="1">
    <location>
        <begin position="58"/>
        <end position="78"/>
    </location>
</feature>
<comment type="caution">
    <text evidence="3">The sequence shown here is derived from an EMBL/GenBank/DDBJ whole genome shotgun (WGS) entry which is preliminary data.</text>
</comment>
<feature type="region of interest" description="Disordered" evidence="1">
    <location>
        <begin position="117"/>
        <end position="364"/>
    </location>
</feature>
<feature type="compositionally biased region" description="Basic and acidic residues" evidence="1">
    <location>
        <begin position="158"/>
        <end position="173"/>
    </location>
</feature>
<dbReference type="InterPro" id="IPR032071">
    <property type="entry name" value="DUF4806"/>
</dbReference>
<name>A0AAV0XZ14_9HEMI</name>